<proteinExistence type="predicted"/>
<accession>A0ABY3XIB7</accession>
<evidence type="ECO:0000313" key="1">
    <source>
        <dbReference type="EMBL" id="UNP31395.1"/>
    </source>
</evidence>
<organism evidence="1 2">
    <name type="scientific">Lysobacter gummosus</name>
    <dbReference type="NCBI Taxonomy" id="262324"/>
    <lineage>
        <taxon>Bacteria</taxon>
        <taxon>Pseudomonadati</taxon>
        <taxon>Pseudomonadota</taxon>
        <taxon>Gammaproteobacteria</taxon>
        <taxon>Lysobacterales</taxon>
        <taxon>Lysobacteraceae</taxon>
        <taxon>Lysobacter</taxon>
    </lineage>
</organism>
<evidence type="ECO:0000313" key="2">
    <source>
        <dbReference type="Proteomes" id="UP000829194"/>
    </source>
</evidence>
<name>A0ABY3XIB7_9GAMM</name>
<gene>
    <name evidence="1" type="ORF">MOV92_09210</name>
</gene>
<dbReference type="RefSeq" id="WP_057942538.1">
    <property type="nucleotide sequence ID" value="NZ_CP011131.1"/>
</dbReference>
<dbReference type="Proteomes" id="UP000829194">
    <property type="component" value="Chromosome"/>
</dbReference>
<protein>
    <submittedName>
        <fullName evidence="1">Uncharacterized protein</fullName>
    </submittedName>
</protein>
<dbReference type="EMBL" id="CP093547">
    <property type="protein sequence ID" value="UNP31395.1"/>
    <property type="molecule type" value="Genomic_DNA"/>
</dbReference>
<keyword evidence="2" id="KW-1185">Reference proteome</keyword>
<sequence length="130" mass="14972">MTDRIINQRIRNRIIEYLELAASFEEQSQYQAAAPYVHIPNEIINQWEDWVHADWREYMTAPTFSHDEVDAIERFHTVWDAVAADTPDPLPSLKILFGTQQWQRLASAAAEASAVFRVRGRLSENEAAAD</sequence>
<reference evidence="1 2" key="1">
    <citation type="submission" date="2022-03" db="EMBL/GenBank/DDBJ databases">
        <title>Complete genome sequence of Lysobacter capsici VKM B-2533 and Lysobacter gummosus 10.1.1, promising sources of lytic agents.</title>
        <authorList>
            <person name="Tarlachkov S.V."/>
            <person name="Kudryakova I.V."/>
            <person name="Afoshin A.S."/>
            <person name="Leontyevskaya E.A."/>
            <person name="Leontyevskaya N.V."/>
        </authorList>
    </citation>
    <scope>NUCLEOTIDE SEQUENCE [LARGE SCALE GENOMIC DNA]</scope>
    <source>
        <strain evidence="1 2">10.1.1</strain>
    </source>
</reference>